<dbReference type="InterPro" id="IPR036396">
    <property type="entry name" value="Cyt_P450_sf"/>
</dbReference>
<dbReference type="PRINTS" id="PR00463">
    <property type="entry name" value="EP450I"/>
</dbReference>
<dbReference type="GO" id="GO:0016705">
    <property type="term" value="F:oxidoreductase activity, acting on paired donors, with incorporation or reduction of molecular oxygen"/>
    <property type="evidence" value="ECO:0007669"/>
    <property type="project" value="InterPro"/>
</dbReference>
<dbReference type="CDD" id="cd11060">
    <property type="entry name" value="CYP57A1-like"/>
    <property type="match status" value="1"/>
</dbReference>
<dbReference type="SUPFAM" id="SSF48264">
    <property type="entry name" value="Cytochrome P450"/>
    <property type="match status" value="1"/>
</dbReference>
<dbReference type="PRINTS" id="PR00385">
    <property type="entry name" value="P450"/>
</dbReference>
<dbReference type="InterPro" id="IPR001128">
    <property type="entry name" value="Cyt_P450"/>
</dbReference>
<evidence type="ECO:0000256" key="2">
    <source>
        <dbReference type="ARBA" id="ARBA00022617"/>
    </source>
</evidence>
<keyword evidence="4" id="KW-0560">Oxidoreductase</keyword>
<reference evidence="7" key="1">
    <citation type="submission" date="2015-01" db="EMBL/GenBank/DDBJ databases">
        <authorList>
            <person name="Durling Mikael"/>
        </authorList>
    </citation>
    <scope>NUCLEOTIDE SEQUENCE</scope>
</reference>
<proteinExistence type="predicted"/>
<evidence type="ECO:0000313" key="7">
    <source>
        <dbReference type="EMBL" id="CEO50868.1"/>
    </source>
</evidence>
<feature type="binding site" description="axial binding residue" evidence="6">
    <location>
        <position position="435"/>
    </location>
    <ligand>
        <name>heme</name>
        <dbReference type="ChEBI" id="CHEBI:30413"/>
    </ligand>
    <ligandPart>
        <name>Fe</name>
        <dbReference type="ChEBI" id="CHEBI:18248"/>
    </ligandPart>
</feature>
<dbReference type="InterPro" id="IPR002401">
    <property type="entry name" value="Cyt_P450_E_grp-I"/>
</dbReference>
<evidence type="ECO:0000256" key="1">
    <source>
        <dbReference type="ARBA" id="ARBA00001971"/>
    </source>
</evidence>
<dbReference type="GO" id="GO:0020037">
    <property type="term" value="F:heme binding"/>
    <property type="evidence" value="ECO:0007669"/>
    <property type="project" value="InterPro"/>
</dbReference>
<name>A0A0B7K0K2_BIOOC</name>
<dbReference type="AlphaFoldDB" id="A0A0B7K0K2"/>
<accession>A0A0B7K0K2</accession>
<dbReference type="GO" id="GO:0005506">
    <property type="term" value="F:iron ion binding"/>
    <property type="evidence" value="ECO:0007669"/>
    <property type="project" value="InterPro"/>
</dbReference>
<dbReference type="PANTHER" id="PTHR24305:SF235">
    <property type="entry name" value="CYTOCHROME P450 MONOOXYGENASE APDB-RELATED"/>
    <property type="match status" value="1"/>
</dbReference>
<dbReference type="Pfam" id="PF00067">
    <property type="entry name" value="p450"/>
    <property type="match status" value="1"/>
</dbReference>
<evidence type="ECO:0000256" key="4">
    <source>
        <dbReference type="ARBA" id="ARBA00023002"/>
    </source>
</evidence>
<dbReference type="EMBL" id="CDPU01000020">
    <property type="protein sequence ID" value="CEO50868.1"/>
    <property type="molecule type" value="Genomic_DNA"/>
</dbReference>
<keyword evidence="3 6" id="KW-0479">Metal-binding</keyword>
<gene>
    <name evidence="7" type="ORF">BN869_000006926_1</name>
</gene>
<keyword evidence="5 6" id="KW-0408">Iron</keyword>
<evidence type="ECO:0000256" key="5">
    <source>
        <dbReference type="ARBA" id="ARBA00023004"/>
    </source>
</evidence>
<evidence type="ECO:0000256" key="6">
    <source>
        <dbReference type="PIRSR" id="PIRSR602401-1"/>
    </source>
</evidence>
<dbReference type="PANTHER" id="PTHR24305">
    <property type="entry name" value="CYTOCHROME P450"/>
    <property type="match status" value="1"/>
</dbReference>
<sequence length="496" mass="54818">MQLVVLLVLAIGAALGVVKLARSYIRLAGIPGPWLAAHTDLWRFRAQNSQGYAGRLVQLHRQYGKLLRIGPNHVTVSDPNAVSIVYSMNPVWRKGPSYYGATTVSQGRVLPSIIAMEEAQHTAVRRTVGRAFATTSLLDYESYIDHSAAEFVRVVGKLESADIGLWLQFFAMDVLMRIGFSETPGFMQKGGDVDGILGAVIDRFDHWGRWGAMPTLDYVFNKGPLASMLKGKTDSPLARVGAAKFHARKTALNPPDLADLCQKFLEGRAKHPDALNHDEILGIILSTIGAGADTTAGTLTYTLFFLAKHPHCREKLQAEIDAGLQDGTLSNPPKWGEVYKLPYLEAVLKESMRIFPIASWGLDRIVPEGGVTLAGTFIPPGTVVACQIDAIHRDTEVYGLDSEDFRPERWIEADEEQKRRMDRAFLAFSSGKRVCTGVHIAWLEMKKTLPLIMMNFNLELLHPDQDLSKGIRVSAVKYPPPVWVKVVKRQDGPVPS</sequence>
<dbReference type="Gene3D" id="1.10.630.10">
    <property type="entry name" value="Cytochrome P450"/>
    <property type="match status" value="1"/>
</dbReference>
<dbReference type="GO" id="GO:0044550">
    <property type="term" value="P:secondary metabolite biosynthetic process"/>
    <property type="evidence" value="ECO:0007669"/>
    <property type="project" value="UniProtKB-ARBA"/>
</dbReference>
<comment type="cofactor">
    <cofactor evidence="1 6">
        <name>heme</name>
        <dbReference type="ChEBI" id="CHEBI:30413"/>
    </cofactor>
</comment>
<dbReference type="InterPro" id="IPR050121">
    <property type="entry name" value="Cytochrome_P450_monoxygenase"/>
</dbReference>
<protein>
    <submittedName>
        <fullName evidence="7">Uncharacterized protein</fullName>
    </submittedName>
</protein>
<dbReference type="GO" id="GO:0004497">
    <property type="term" value="F:monooxygenase activity"/>
    <property type="evidence" value="ECO:0007669"/>
    <property type="project" value="InterPro"/>
</dbReference>
<organism evidence="7">
    <name type="scientific">Bionectria ochroleuca</name>
    <name type="common">Gliocladium roseum</name>
    <dbReference type="NCBI Taxonomy" id="29856"/>
    <lineage>
        <taxon>Eukaryota</taxon>
        <taxon>Fungi</taxon>
        <taxon>Dikarya</taxon>
        <taxon>Ascomycota</taxon>
        <taxon>Pezizomycotina</taxon>
        <taxon>Sordariomycetes</taxon>
        <taxon>Hypocreomycetidae</taxon>
        <taxon>Hypocreales</taxon>
        <taxon>Bionectriaceae</taxon>
        <taxon>Clonostachys</taxon>
    </lineage>
</organism>
<keyword evidence="2 6" id="KW-0349">Heme</keyword>
<evidence type="ECO:0000256" key="3">
    <source>
        <dbReference type="ARBA" id="ARBA00022723"/>
    </source>
</evidence>